<name>T1C472_9ZZZZ</name>
<organism evidence="2">
    <name type="scientific">mine drainage metagenome</name>
    <dbReference type="NCBI Taxonomy" id="410659"/>
    <lineage>
        <taxon>unclassified sequences</taxon>
        <taxon>metagenomes</taxon>
        <taxon>ecological metagenomes</taxon>
    </lineage>
</organism>
<dbReference type="InterPro" id="IPR007197">
    <property type="entry name" value="rSAM"/>
</dbReference>
<evidence type="ECO:0000313" key="2">
    <source>
        <dbReference type="EMBL" id="EQD80291.1"/>
    </source>
</evidence>
<dbReference type="Gene3D" id="3.80.30.20">
    <property type="entry name" value="tm_1862 like domain"/>
    <property type="match status" value="1"/>
</dbReference>
<dbReference type="SFLD" id="SFLDS00029">
    <property type="entry name" value="Radical_SAM"/>
    <property type="match status" value="1"/>
</dbReference>
<evidence type="ECO:0000259" key="1">
    <source>
        <dbReference type="PROSITE" id="PS51918"/>
    </source>
</evidence>
<dbReference type="AlphaFoldDB" id="T1C472"/>
<dbReference type="CDD" id="cd01335">
    <property type="entry name" value="Radical_SAM"/>
    <property type="match status" value="1"/>
</dbReference>
<feature type="non-terminal residue" evidence="2">
    <location>
        <position position="159"/>
    </location>
</feature>
<comment type="caution">
    <text evidence="2">The sequence shown here is derived from an EMBL/GenBank/DDBJ whole genome shotgun (WGS) entry which is preliminary data.</text>
</comment>
<dbReference type="GO" id="GO:0005737">
    <property type="term" value="C:cytoplasm"/>
    <property type="evidence" value="ECO:0007669"/>
    <property type="project" value="TreeGrafter"/>
</dbReference>
<sequence>MRNIGSSGFGLYVHVPFCTKKCTYCAFNVSHNGLHLQGDYFKALKAEVLHHLTNGPFEFHGAGFDTVYFGGGTPSLVDPSLIADFLASIPLADDAEVSIEVNPESASRELFTSYVESGVTRVSVGVQSFDDKVLSYYGRTHDSAGAERAIELAAETEGL</sequence>
<proteinExistence type="predicted"/>
<reference evidence="2" key="1">
    <citation type="submission" date="2013-08" db="EMBL/GenBank/DDBJ databases">
        <authorList>
            <person name="Mendez C."/>
            <person name="Richter M."/>
            <person name="Ferrer M."/>
            <person name="Sanchez J."/>
        </authorList>
    </citation>
    <scope>NUCLEOTIDE SEQUENCE</scope>
</reference>
<dbReference type="PANTHER" id="PTHR13932">
    <property type="entry name" value="COPROPORPHYRINIGEN III OXIDASE"/>
    <property type="match status" value="1"/>
</dbReference>
<dbReference type="InterPro" id="IPR034505">
    <property type="entry name" value="Coproporphyrinogen-III_oxidase"/>
</dbReference>
<dbReference type="GO" id="GO:0051539">
    <property type="term" value="F:4 iron, 4 sulfur cluster binding"/>
    <property type="evidence" value="ECO:0007669"/>
    <property type="project" value="TreeGrafter"/>
</dbReference>
<dbReference type="SUPFAM" id="SSF102114">
    <property type="entry name" value="Radical SAM enzymes"/>
    <property type="match status" value="1"/>
</dbReference>
<dbReference type="PANTHER" id="PTHR13932:SF5">
    <property type="entry name" value="RADICAL S-ADENOSYL METHIONINE DOMAIN-CONTAINING PROTEIN 1, MITOCHONDRIAL"/>
    <property type="match status" value="1"/>
</dbReference>
<protein>
    <submittedName>
        <fullName evidence="2">Oxygen-independent coproporphyrinogen III oxidase</fullName>
    </submittedName>
</protein>
<dbReference type="EMBL" id="AUZX01000790">
    <property type="protein sequence ID" value="EQD80291.1"/>
    <property type="molecule type" value="Genomic_DNA"/>
</dbReference>
<accession>T1C472</accession>
<feature type="domain" description="Radical SAM core" evidence="1">
    <location>
        <begin position="3"/>
        <end position="159"/>
    </location>
</feature>
<dbReference type="Pfam" id="PF04055">
    <property type="entry name" value="Radical_SAM"/>
    <property type="match status" value="1"/>
</dbReference>
<dbReference type="InterPro" id="IPR023404">
    <property type="entry name" value="rSAM_horseshoe"/>
</dbReference>
<dbReference type="PROSITE" id="PS51918">
    <property type="entry name" value="RADICAL_SAM"/>
    <property type="match status" value="1"/>
</dbReference>
<reference evidence="2" key="2">
    <citation type="journal article" date="2014" name="ISME J.">
        <title>Microbial stratification in low pH oxic and suboxic macroscopic growths along an acid mine drainage.</title>
        <authorList>
            <person name="Mendez-Garcia C."/>
            <person name="Mesa V."/>
            <person name="Sprenger R.R."/>
            <person name="Richter M."/>
            <person name="Diez M.S."/>
            <person name="Solano J."/>
            <person name="Bargiela R."/>
            <person name="Golyshina O.V."/>
            <person name="Manteca A."/>
            <person name="Ramos J.L."/>
            <person name="Gallego J.R."/>
            <person name="Llorente I."/>
            <person name="Martins Dos Santos V.A."/>
            <person name="Jensen O.N."/>
            <person name="Pelaez A.I."/>
            <person name="Sanchez J."/>
            <person name="Ferrer M."/>
        </authorList>
    </citation>
    <scope>NUCLEOTIDE SEQUENCE</scope>
</reference>
<dbReference type="InterPro" id="IPR058240">
    <property type="entry name" value="rSAM_sf"/>
</dbReference>
<gene>
    <name evidence="2" type="ORF">B1A_01042</name>
</gene>
<dbReference type="GO" id="GO:0006779">
    <property type="term" value="P:porphyrin-containing compound biosynthetic process"/>
    <property type="evidence" value="ECO:0007669"/>
    <property type="project" value="TreeGrafter"/>
</dbReference>
<dbReference type="GO" id="GO:0003824">
    <property type="term" value="F:catalytic activity"/>
    <property type="evidence" value="ECO:0007669"/>
    <property type="project" value="InterPro"/>
</dbReference>